<dbReference type="EMBL" id="MT141454">
    <property type="protein sequence ID" value="QJA61822.1"/>
    <property type="molecule type" value="Genomic_DNA"/>
</dbReference>
<dbReference type="AlphaFoldDB" id="A0A6M3IYX0"/>
<feature type="compositionally biased region" description="Basic and acidic residues" evidence="1">
    <location>
        <begin position="273"/>
        <end position="284"/>
    </location>
</feature>
<feature type="compositionally biased region" description="Low complexity" evidence="1">
    <location>
        <begin position="343"/>
        <end position="353"/>
    </location>
</feature>
<feature type="compositionally biased region" description="Gly residues" evidence="1">
    <location>
        <begin position="291"/>
        <end position="304"/>
    </location>
</feature>
<evidence type="ECO:0000256" key="1">
    <source>
        <dbReference type="SAM" id="MobiDB-lite"/>
    </source>
</evidence>
<reference evidence="2" key="1">
    <citation type="submission" date="2020-03" db="EMBL/GenBank/DDBJ databases">
        <title>The deep terrestrial virosphere.</title>
        <authorList>
            <person name="Holmfeldt K."/>
            <person name="Nilsson E."/>
            <person name="Simone D."/>
            <person name="Lopez-Fernandez M."/>
            <person name="Wu X."/>
            <person name="de Brujin I."/>
            <person name="Lundin D."/>
            <person name="Andersson A."/>
            <person name="Bertilsson S."/>
            <person name="Dopson M."/>
        </authorList>
    </citation>
    <scope>NUCLEOTIDE SEQUENCE</scope>
    <source>
        <strain evidence="3">MM415A00613</strain>
        <strain evidence="2">MM415B00887</strain>
    </source>
</reference>
<sequence>MANERETRLKDPMQEVLDPLQFHQGGADLGAVVPAGQTGMARAGGFTTGMQGDIITAQRVGVPRNMSRILANMKALARAAGKEYVYGWEVNDRKNNRKVWIEGPTITLANDLAREYMNCQVDCRVMDEGKHWVFYARFVDLETGFTMVRAYQQRKGQDTGMKDDQRSLDMVFQIGQSKAIRNVVVNALRSLVNYCVEEAKNSLLDKVGKNPDGARKWIQQQLKELAIDQKRVEALYGRTAEHWTVPDMARIYTELQSIIDGMMNAEDVYPVPQKEEADRKREDSNPLAGNQGQGVGTAGNGAPAGGAETPAGEPPKTDGAHTPGKPPGEVMDNADATLGGGTKPAADPAPAKKAAGKKKANLFGGDA</sequence>
<proteinExistence type="predicted"/>
<evidence type="ECO:0000313" key="3">
    <source>
        <dbReference type="EMBL" id="QJA80976.1"/>
    </source>
</evidence>
<feature type="region of interest" description="Disordered" evidence="1">
    <location>
        <begin position="273"/>
        <end position="367"/>
    </location>
</feature>
<evidence type="ECO:0000313" key="2">
    <source>
        <dbReference type="EMBL" id="QJA61822.1"/>
    </source>
</evidence>
<dbReference type="EMBL" id="MT142443">
    <property type="protein sequence ID" value="QJA80976.1"/>
    <property type="molecule type" value="Genomic_DNA"/>
</dbReference>
<protein>
    <submittedName>
        <fullName evidence="2">Uncharacterized protein</fullName>
    </submittedName>
</protein>
<accession>A0A6M3IYX0</accession>
<gene>
    <name evidence="3" type="ORF">MM415A00613_0023</name>
    <name evidence="2" type="ORF">MM415B00887_0011</name>
</gene>
<name>A0A6M3IYX0_9ZZZZ</name>
<organism evidence="2">
    <name type="scientific">viral metagenome</name>
    <dbReference type="NCBI Taxonomy" id="1070528"/>
    <lineage>
        <taxon>unclassified sequences</taxon>
        <taxon>metagenomes</taxon>
        <taxon>organismal metagenomes</taxon>
    </lineage>
</organism>